<proteinExistence type="predicted"/>
<feature type="non-terminal residue" evidence="1">
    <location>
        <position position="721"/>
    </location>
</feature>
<sequence>MRTPPLTFPKTGTDTDDRGCDIIVFPEKGLMLGLDDRQKLSLHAEDIPDAGALPCLEGGDLTPVLAALSCLARDNRIYVVANVYDHKHCPPGRTSCPPDGVLFYNTNVALDRNGTLVSRWENLSLNLCTLFVCHVKAEGHCHESEILGVLTGTIFFRPTSGHGISVLLTAQYTSQFIPRHDVLPGIYSVAVQQAWSLAHGVPLLAAGVQRPPTGTLGSGIYAGGRGPLIYSYSPDNRSKLLIANTDAAAPENSRYAGDVLDVRSLTFSYMNTSAFAVASLLNASGEMLVCNGEVCCRLSYASTELSDAFFLIAGWTKTSRTARPSEVLSPGRLPFAEDAEARRSRRTRAAPTVAASLLDLNTSGLDSLREIVREVVRKELRKILPAANRPSSLSLAEVVREEVHRAFQPEGPINTTTPEEPTLSYAAMARRPPQAHRQTTAPPRRDPPMPQYPRRQEGQVQDVRAEQPSPRKTDVWRTADRRPLCYHCGEADHIYRSCPYRRLGLRGFHPNDPRPSGVGNSTRERPRVDDSGWLRSMGGDRNCAGLLCTRVQRNGRVCSLTVCDKRSEGRPCTKMATRSSTRFSSLRLEARFATPYVYPVLASDGLALTSVRSWNFETSPGHSSSLSIDERNPPKEPILHAFIAAIDEGREISKEDPSETKTGREHNGCGRSSQEVEKGLGRGEREGLAWHCQTTRKCGTVAAVRALRRIAMGYTVEKGRR</sequence>
<evidence type="ECO:0000313" key="1">
    <source>
        <dbReference type="EMBL" id="KAG0433367.1"/>
    </source>
</evidence>
<keyword evidence="2" id="KW-1185">Reference proteome</keyword>
<evidence type="ECO:0000313" key="2">
    <source>
        <dbReference type="Proteomes" id="UP000805193"/>
    </source>
</evidence>
<comment type="caution">
    <text evidence="1">The sequence shown here is derived from an EMBL/GenBank/DDBJ whole genome shotgun (WGS) entry which is preliminary data.</text>
</comment>
<dbReference type="Proteomes" id="UP000805193">
    <property type="component" value="Unassembled WGS sequence"/>
</dbReference>
<name>A0AC60QGW3_IXOPE</name>
<reference evidence="1 2" key="1">
    <citation type="journal article" date="2020" name="Cell">
        <title>Large-Scale Comparative Analyses of Tick Genomes Elucidate Their Genetic Diversity and Vector Capacities.</title>
        <authorList>
            <consortium name="Tick Genome and Microbiome Consortium (TIGMIC)"/>
            <person name="Jia N."/>
            <person name="Wang J."/>
            <person name="Shi W."/>
            <person name="Du L."/>
            <person name="Sun Y."/>
            <person name="Zhan W."/>
            <person name="Jiang J.F."/>
            <person name="Wang Q."/>
            <person name="Zhang B."/>
            <person name="Ji P."/>
            <person name="Bell-Sakyi L."/>
            <person name="Cui X.M."/>
            <person name="Yuan T.T."/>
            <person name="Jiang B.G."/>
            <person name="Yang W.F."/>
            <person name="Lam T.T."/>
            <person name="Chang Q.C."/>
            <person name="Ding S.J."/>
            <person name="Wang X.J."/>
            <person name="Zhu J.G."/>
            <person name="Ruan X.D."/>
            <person name="Zhao L."/>
            <person name="Wei J.T."/>
            <person name="Ye R.Z."/>
            <person name="Que T.C."/>
            <person name="Du C.H."/>
            <person name="Zhou Y.H."/>
            <person name="Cheng J.X."/>
            <person name="Dai P.F."/>
            <person name="Guo W.B."/>
            <person name="Han X.H."/>
            <person name="Huang E.J."/>
            <person name="Li L.F."/>
            <person name="Wei W."/>
            <person name="Gao Y.C."/>
            <person name="Liu J.Z."/>
            <person name="Shao H.Z."/>
            <person name="Wang X."/>
            <person name="Wang C.C."/>
            <person name="Yang T.C."/>
            <person name="Huo Q.B."/>
            <person name="Li W."/>
            <person name="Chen H.Y."/>
            <person name="Chen S.E."/>
            <person name="Zhou L.G."/>
            <person name="Ni X.B."/>
            <person name="Tian J.H."/>
            <person name="Sheng Y."/>
            <person name="Liu T."/>
            <person name="Pan Y.S."/>
            <person name="Xia L.Y."/>
            <person name="Li J."/>
            <person name="Zhao F."/>
            <person name="Cao W.C."/>
        </authorList>
    </citation>
    <scope>NUCLEOTIDE SEQUENCE [LARGE SCALE GENOMIC DNA]</scope>
    <source>
        <strain evidence="1">Iper-2018</strain>
    </source>
</reference>
<gene>
    <name evidence="1" type="ORF">HPB47_019988</name>
</gene>
<dbReference type="EMBL" id="JABSTQ010009065">
    <property type="protein sequence ID" value="KAG0433367.1"/>
    <property type="molecule type" value="Genomic_DNA"/>
</dbReference>
<accession>A0AC60QGW3</accession>
<protein>
    <submittedName>
        <fullName evidence="1">Uncharacterized protein</fullName>
    </submittedName>
</protein>
<organism evidence="1 2">
    <name type="scientific">Ixodes persulcatus</name>
    <name type="common">Taiga tick</name>
    <dbReference type="NCBI Taxonomy" id="34615"/>
    <lineage>
        <taxon>Eukaryota</taxon>
        <taxon>Metazoa</taxon>
        <taxon>Ecdysozoa</taxon>
        <taxon>Arthropoda</taxon>
        <taxon>Chelicerata</taxon>
        <taxon>Arachnida</taxon>
        <taxon>Acari</taxon>
        <taxon>Parasitiformes</taxon>
        <taxon>Ixodida</taxon>
        <taxon>Ixodoidea</taxon>
        <taxon>Ixodidae</taxon>
        <taxon>Ixodinae</taxon>
        <taxon>Ixodes</taxon>
    </lineage>
</organism>